<dbReference type="Proteomes" id="UP000253509">
    <property type="component" value="Unassembled WGS sequence"/>
</dbReference>
<evidence type="ECO:0000313" key="3">
    <source>
        <dbReference type="Proteomes" id="UP000253509"/>
    </source>
</evidence>
<dbReference type="SUPFAM" id="SSF55920">
    <property type="entry name" value="Creatinase/aminopeptidase"/>
    <property type="match status" value="1"/>
</dbReference>
<sequence length="371" mass="40260">MTDDTRTEVATKHERLVAILDERALDALLLTTAGSVSWLLAGARTTVDAASGPVFQALVTRTGIHLGISANEVNRILAEEVPESLAHDGFVTVHPVPWHEPVGEFVTSVPGADQWAIGEEADHAAALRGARAVLLDADLDRYRPLAQDLASAMSDVLFDASPEMSELDLTAGLAGRARAGGVEPLVLLACGESRAPFRHPLPTETPLGRRAMLVISGRRRGLLAHLTRWVRFGDPKDGEAEFEARLLEVEADIFADLRDGRPLRDMMTTIQRSYPRRFDAEEWTRHHQGGAAGYVGRDPMLTPDVTDVIRTGQAFAWNPSAYSPELGIGAKVEDTVVFHGAGPEPIEVLTVDERWPTTTVNGIARPSTLQL</sequence>
<organism evidence="2 3">
    <name type="scientific">Brevibacterium celere</name>
    <dbReference type="NCBI Taxonomy" id="225845"/>
    <lineage>
        <taxon>Bacteria</taxon>
        <taxon>Bacillati</taxon>
        <taxon>Actinomycetota</taxon>
        <taxon>Actinomycetes</taxon>
        <taxon>Micrococcales</taxon>
        <taxon>Brevibacteriaceae</taxon>
        <taxon>Brevibacterium</taxon>
    </lineage>
</organism>
<dbReference type="InterPro" id="IPR036005">
    <property type="entry name" value="Creatinase/aminopeptidase-like"/>
</dbReference>
<name>A0A366IGE4_9MICO</name>
<dbReference type="CDD" id="cd01066">
    <property type="entry name" value="APP_MetAP"/>
    <property type="match status" value="1"/>
</dbReference>
<dbReference type="AlphaFoldDB" id="A0A366IGE4"/>
<dbReference type="Pfam" id="PF00557">
    <property type="entry name" value="Peptidase_M24"/>
    <property type="match status" value="1"/>
</dbReference>
<dbReference type="EMBL" id="QNSB01000008">
    <property type="protein sequence ID" value="RBP70602.1"/>
    <property type="molecule type" value="Genomic_DNA"/>
</dbReference>
<reference evidence="2 3" key="1">
    <citation type="submission" date="2018-06" db="EMBL/GenBank/DDBJ databases">
        <title>Freshwater and sediment microbial communities from various areas in North America, analyzing microbe dynamics in response to fracking.</title>
        <authorList>
            <person name="Lamendella R."/>
        </authorList>
    </citation>
    <scope>NUCLEOTIDE SEQUENCE [LARGE SCALE GENOMIC DNA]</scope>
    <source>
        <strain evidence="2 3">3b_TX</strain>
    </source>
</reference>
<dbReference type="Gene3D" id="3.90.230.10">
    <property type="entry name" value="Creatinase/methionine aminopeptidase superfamily"/>
    <property type="match status" value="1"/>
</dbReference>
<evidence type="ECO:0000313" key="2">
    <source>
        <dbReference type="EMBL" id="RBP70602.1"/>
    </source>
</evidence>
<dbReference type="PANTHER" id="PTHR46112:SF2">
    <property type="entry name" value="XAA-PRO AMINOPEPTIDASE P-RELATED"/>
    <property type="match status" value="1"/>
</dbReference>
<dbReference type="InterPro" id="IPR050659">
    <property type="entry name" value="Peptidase_M24B"/>
</dbReference>
<dbReference type="InterPro" id="IPR000994">
    <property type="entry name" value="Pept_M24"/>
</dbReference>
<gene>
    <name evidence="2" type="ORF">DFO65_10854</name>
</gene>
<protein>
    <submittedName>
        <fullName evidence="2">Metallopeptidase family M24</fullName>
    </submittedName>
</protein>
<evidence type="ECO:0000259" key="1">
    <source>
        <dbReference type="Pfam" id="PF00557"/>
    </source>
</evidence>
<dbReference type="RefSeq" id="WP_113904726.1">
    <property type="nucleotide sequence ID" value="NZ_QNSB01000008.1"/>
</dbReference>
<proteinExistence type="predicted"/>
<accession>A0A366IGE4</accession>
<keyword evidence="3" id="KW-1185">Reference proteome</keyword>
<dbReference type="PANTHER" id="PTHR46112">
    <property type="entry name" value="AMINOPEPTIDASE"/>
    <property type="match status" value="1"/>
</dbReference>
<comment type="caution">
    <text evidence="2">The sequence shown here is derived from an EMBL/GenBank/DDBJ whole genome shotgun (WGS) entry which is preliminary data.</text>
</comment>
<feature type="domain" description="Peptidase M24" evidence="1">
    <location>
        <begin position="147"/>
        <end position="337"/>
    </location>
</feature>